<dbReference type="GO" id="GO:0016998">
    <property type="term" value="P:cell wall macromolecule catabolic process"/>
    <property type="evidence" value="ECO:0007669"/>
    <property type="project" value="InterPro"/>
</dbReference>
<dbReference type="GO" id="GO:0003796">
    <property type="term" value="F:lysozyme activity"/>
    <property type="evidence" value="ECO:0007669"/>
    <property type="project" value="UniProtKB-EC"/>
</dbReference>
<keyword evidence="6" id="KW-0929">Antimicrobial</keyword>
<evidence type="ECO:0000256" key="1">
    <source>
        <dbReference type="ARBA" id="ARBA00000632"/>
    </source>
</evidence>
<sequence>MPQTGSTPRLFRRTATAVATTALLLAAAAVPAPAAEPGPRPGFHPERDFAGSTVAAHEGRATGLPAPTLAVVQTPGMDVSSWQGDVDWSSAYAAGSRFAYVKATEGTGYRNPYFAQQYNGSYNAGMIRGAYHFALPDRSGGAAQAAWFVDHGGGWSRDGRTLPPALDIEYNPYGATCYGLSRSAMVTWIRDFSTTVLIRTGRYPVIYTTTAWWTQCTGDNGGFGATHPLWIARYASSPGTLPNGWAYQTIWQHADSGTFPGDQNLFNGAYDRLKALANG</sequence>
<comment type="similarity">
    <text evidence="3 12">Belongs to the glycosyl hydrolase 25 family.</text>
</comment>
<dbReference type="PANTHER" id="PTHR34135">
    <property type="entry name" value="LYSOZYME"/>
    <property type="match status" value="1"/>
</dbReference>
<feature type="signal peptide" evidence="13">
    <location>
        <begin position="1"/>
        <end position="34"/>
    </location>
</feature>
<evidence type="ECO:0000256" key="4">
    <source>
        <dbReference type="ARBA" id="ARBA00012732"/>
    </source>
</evidence>
<comment type="function">
    <text evidence="11">This enzyme has both lysozyme (acetylmuramidase) and diacetylmuramidase activities.</text>
</comment>
<dbReference type="RefSeq" id="WP_354638427.1">
    <property type="nucleotide sequence ID" value="NZ_CP159872.1"/>
</dbReference>
<keyword evidence="9" id="KW-1015">Disulfide bond</keyword>
<keyword evidence="5" id="KW-0964">Secreted</keyword>
<dbReference type="Gene3D" id="3.20.20.80">
    <property type="entry name" value="Glycosidases"/>
    <property type="match status" value="1"/>
</dbReference>
<evidence type="ECO:0000256" key="7">
    <source>
        <dbReference type="ARBA" id="ARBA00022638"/>
    </source>
</evidence>
<evidence type="ECO:0000256" key="13">
    <source>
        <dbReference type="SAM" id="SignalP"/>
    </source>
</evidence>
<dbReference type="KEGG" id="kcm:ABWK59_05915"/>
<dbReference type="CDD" id="cd06412">
    <property type="entry name" value="GH25_CH-type"/>
    <property type="match status" value="1"/>
</dbReference>
<reference evidence="14" key="1">
    <citation type="submission" date="2024-06" db="EMBL/GenBank/DDBJ databases">
        <title>The genome sequences of Kitasatospora sp. strain HUAS MG31.</title>
        <authorList>
            <person name="Mo P."/>
        </authorList>
    </citation>
    <scope>NUCLEOTIDE SEQUENCE</scope>
    <source>
        <strain evidence="14">HUAS MG31</strain>
    </source>
</reference>
<keyword evidence="10 12" id="KW-0326">Glycosidase</keyword>
<keyword evidence="7" id="KW-0081">Bacteriolytic enzyme</keyword>
<dbReference type="PROSITE" id="PS51904">
    <property type="entry name" value="GLYCOSYL_HYDROL_F25_2"/>
    <property type="match status" value="1"/>
</dbReference>
<keyword evidence="8 12" id="KW-0378">Hydrolase</keyword>
<dbReference type="GO" id="GO:0016052">
    <property type="term" value="P:carbohydrate catabolic process"/>
    <property type="evidence" value="ECO:0007669"/>
    <property type="project" value="TreeGrafter"/>
</dbReference>
<dbReference type="EMBL" id="CP159872">
    <property type="protein sequence ID" value="XCM78493.1"/>
    <property type="molecule type" value="Genomic_DNA"/>
</dbReference>
<name>A0AAU8JRR0_9ACTN</name>
<dbReference type="InterPro" id="IPR018077">
    <property type="entry name" value="Glyco_hydro_fam25_subgr"/>
</dbReference>
<dbReference type="AlphaFoldDB" id="A0AAU8JRR0"/>
<proteinExistence type="inferred from homology"/>
<dbReference type="SMART" id="SM00641">
    <property type="entry name" value="Glyco_25"/>
    <property type="match status" value="1"/>
</dbReference>
<comment type="catalytic activity">
    <reaction evidence="1 12">
        <text>Hydrolysis of (1-&gt;4)-beta-linkages between N-acetylmuramic acid and N-acetyl-D-glucosamine residues in a peptidoglycan and between N-acetyl-D-glucosamine residues in chitodextrins.</text>
        <dbReference type="EC" id="3.2.1.17"/>
    </reaction>
</comment>
<evidence type="ECO:0000256" key="10">
    <source>
        <dbReference type="ARBA" id="ARBA00023295"/>
    </source>
</evidence>
<keyword evidence="13" id="KW-0732">Signal</keyword>
<dbReference type="GO" id="GO:0009253">
    <property type="term" value="P:peptidoglycan catabolic process"/>
    <property type="evidence" value="ECO:0007669"/>
    <property type="project" value="InterPro"/>
</dbReference>
<protein>
    <recommendedName>
        <fullName evidence="4 12">Lysozyme</fullName>
        <ecNumber evidence="4 12">3.2.1.17</ecNumber>
    </recommendedName>
</protein>
<evidence type="ECO:0000256" key="12">
    <source>
        <dbReference type="RuleBase" id="RU361176"/>
    </source>
</evidence>
<feature type="chain" id="PRO_5043885397" description="Lysozyme" evidence="13">
    <location>
        <begin position="35"/>
        <end position="279"/>
    </location>
</feature>
<dbReference type="EC" id="3.2.1.17" evidence="4 12"/>
<evidence type="ECO:0000313" key="14">
    <source>
        <dbReference type="EMBL" id="XCM78493.1"/>
    </source>
</evidence>
<evidence type="ECO:0000256" key="2">
    <source>
        <dbReference type="ARBA" id="ARBA00004613"/>
    </source>
</evidence>
<dbReference type="SUPFAM" id="SSF51445">
    <property type="entry name" value="(Trans)glycosidases"/>
    <property type="match status" value="1"/>
</dbReference>
<dbReference type="InterPro" id="IPR008270">
    <property type="entry name" value="Glyco_hydro_25_AS"/>
</dbReference>
<evidence type="ECO:0000256" key="11">
    <source>
        <dbReference type="ARBA" id="ARBA00055588"/>
    </source>
</evidence>
<dbReference type="GO" id="GO:0042742">
    <property type="term" value="P:defense response to bacterium"/>
    <property type="evidence" value="ECO:0007669"/>
    <property type="project" value="UniProtKB-KW"/>
</dbReference>
<evidence type="ECO:0000256" key="8">
    <source>
        <dbReference type="ARBA" id="ARBA00022801"/>
    </source>
</evidence>
<dbReference type="Pfam" id="PF01183">
    <property type="entry name" value="Glyco_hydro_25"/>
    <property type="match status" value="1"/>
</dbReference>
<dbReference type="InterPro" id="IPR017853">
    <property type="entry name" value="GH"/>
</dbReference>
<gene>
    <name evidence="14" type="ORF">ABWK59_05915</name>
</gene>
<evidence type="ECO:0000256" key="6">
    <source>
        <dbReference type="ARBA" id="ARBA00022529"/>
    </source>
</evidence>
<dbReference type="GO" id="GO:0031640">
    <property type="term" value="P:killing of cells of another organism"/>
    <property type="evidence" value="ECO:0007669"/>
    <property type="project" value="UniProtKB-KW"/>
</dbReference>
<organism evidence="14">
    <name type="scientific">Kitasatospora camelliae</name>
    <dbReference type="NCBI Taxonomy" id="3156397"/>
    <lineage>
        <taxon>Bacteria</taxon>
        <taxon>Bacillati</taxon>
        <taxon>Actinomycetota</taxon>
        <taxon>Actinomycetes</taxon>
        <taxon>Kitasatosporales</taxon>
        <taxon>Streptomycetaceae</taxon>
        <taxon>Kitasatospora</taxon>
    </lineage>
</organism>
<evidence type="ECO:0000256" key="9">
    <source>
        <dbReference type="ARBA" id="ARBA00023157"/>
    </source>
</evidence>
<dbReference type="GO" id="GO:0005576">
    <property type="term" value="C:extracellular region"/>
    <property type="evidence" value="ECO:0007669"/>
    <property type="project" value="UniProtKB-SubCell"/>
</dbReference>
<evidence type="ECO:0000256" key="5">
    <source>
        <dbReference type="ARBA" id="ARBA00022525"/>
    </source>
</evidence>
<accession>A0AAU8JRR0</accession>
<dbReference type="FunFam" id="3.20.20.80:FF:000060">
    <property type="entry name" value="Lysozyme M1"/>
    <property type="match status" value="1"/>
</dbReference>
<evidence type="ECO:0000256" key="3">
    <source>
        <dbReference type="ARBA" id="ARBA00010646"/>
    </source>
</evidence>
<comment type="subcellular location">
    <subcellularLocation>
        <location evidence="2">Secreted</location>
    </subcellularLocation>
</comment>
<dbReference type="PANTHER" id="PTHR34135:SF2">
    <property type="entry name" value="LYSOZYME"/>
    <property type="match status" value="1"/>
</dbReference>
<dbReference type="PROSITE" id="PS00953">
    <property type="entry name" value="GLYCOSYL_HYDROL_F25_1"/>
    <property type="match status" value="1"/>
</dbReference>
<dbReference type="InterPro" id="IPR002053">
    <property type="entry name" value="Glyco_hydro_25"/>
</dbReference>